<reference evidence="2 3" key="1">
    <citation type="submission" date="2019-05" db="EMBL/GenBank/DDBJ databases">
        <title>Another draft genome of Portunus trituberculatus and its Hox gene families provides insights of decapod evolution.</title>
        <authorList>
            <person name="Jeong J.-H."/>
            <person name="Song I."/>
            <person name="Kim S."/>
            <person name="Choi T."/>
            <person name="Kim D."/>
            <person name="Ryu S."/>
            <person name="Kim W."/>
        </authorList>
    </citation>
    <scope>NUCLEOTIDE SEQUENCE [LARGE SCALE GENOMIC DNA]</scope>
    <source>
        <tissue evidence="2">Muscle</tissue>
    </source>
</reference>
<protein>
    <submittedName>
        <fullName evidence="2">Uncharacterized protein</fullName>
    </submittedName>
</protein>
<organism evidence="2 3">
    <name type="scientific">Portunus trituberculatus</name>
    <name type="common">Swimming crab</name>
    <name type="synonym">Neptunus trituberculatus</name>
    <dbReference type="NCBI Taxonomy" id="210409"/>
    <lineage>
        <taxon>Eukaryota</taxon>
        <taxon>Metazoa</taxon>
        <taxon>Ecdysozoa</taxon>
        <taxon>Arthropoda</taxon>
        <taxon>Crustacea</taxon>
        <taxon>Multicrustacea</taxon>
        <taxon>Malacostraca</taxon>
        <taxon>Eumalacostraca</taxon>
        <taxon>Eucarida</taxon>
        <taxon>Decapoda</taxon>
        <taxon>Pleocyemata</taxon>
        <taxon>Brachyura</taxon>
        <taxon>Eubrachyura</taxon>
        <taxon>Portunoidea</taxon>
        <taxon>Portunidae</taxon>
        <taxon>Portuninae</taxon>
        <taxon>Portunus</taxon>
    </lineage>
</organism>
<evidence type="ECO:0000313" key="2">
    <source>
        <dbReference type="EMBL" id="MPC50703.1"/>
    </source>
</evidence>
<name>A0A5B7G0B5_PORTR</name>
<proteinExistence type="predicted"/>
<dbReference type="EMBL" id="VSRR010009677">
    <property type="protein sequence ID" value="MPC50703.1"/>
    <property type="molecule type" value="Genomic_DNA"/>
</dbReference>
<dbReference type="AlphaFoldDB" id="A0A5B7G0B5"/>
<feature type="region of interest" description="Disordered" evidence="1">
    <location>
        <begin position="93"/>
        <end position="114"/>
    </location>
</feature>
<feature type="region of interest" description="Disordered" evidence="1">
    <location>
        <begin position="15"/>
        <end position="38"/>
    </location>
</feature>
<accession>A0A5B7G0B5</accession>
<keyword evidence="3" id="KW-1185">Reference proteome</keyword>
<gene>
    <name evidence="2" type="ORF">E2C01_044534</name>
</gene>
<evidence type="ECO:0000256" key="1">
    <source>
        <dbReference type="SAM" id="MobiDB-lite"/>
    </source>
</evidence>
<sequence length="137" mass="14747">MNAYYRSLCSLVGGSPAARTPHRQTRTSPLVLSPPPPRRSGGDHYISILLRIITQTVTWRCVEGHAINVGNPANPAGGDGSPGLSLFTLCGEERGGESGEEWREEERGESGGDDLRLENVVFAKSLTISRFSIGPDK</sequence>
<comment type="caution">
    <text evidence="2">The sequence shown here is derived from an EMBL/GenBank/DDBJ whole genome shotgun (WGS) entry which is preliminary data.</text>
</comment>
<dbReference type="Proteomes" id="UP000324222">
    <property type="component" value="Unassembled WGS sequence"/>
</dbReference>
<evidence type="ECO:0000313" key="3">
    <source>
        <dbReference type="Proteomes" id="UP000324222"/>
    </source>
</evidence>